<feature type="transmembrane region" description="Helical" evidence="2">
    <location>
        <begin position="216"/>
        <end position="238"/>
    </location>
</feature>
<accession>W0TBQ9</accession>
<organism evidence="4 5">
    <name type="scientific">Kluyveromyces marxianus (strain DMKU3-1042 / BCC 29191 / NBRC 104275)</name>
    <name type="common">Yeast</name>
    <name type="synonym">Candida kefyr</name>
    <dbReference type="NCBI Taxonomy" id="1003335"/>
    <lineage>
        <taxon>Eukaryota</taxon>
        <taxon>Fungi</taxon>
        <taxon>Dikarya</taxon>
        <taxon>Ascomycota</taxon>
        <taxon>Saccharomycotina</taxon>
        <taxon>Saccharomycetes</taxon>
        <taxon>Saccharomycetales</taxon>
        <taxon>Saccharomycetaceae</taxon>
        <taxon>Kluyveromyces</taxon>
    </lineage>
</organism>
<feature type="transmembrane region" description="Helical" evidence="2">
    <location>
        <begin position="259"/>
        <end position="287"/>
    </location>
</feature>
<feature type="transmembrane region" description="Helical" evidence="2">
    <location>
        <begin position="307"/>
        <end position="325"/>
    </location>
</feature>
<keyword evidence="3" id="KW-0732">Signal</keyword>
<keyword evidence="2" id="KW-1133">Transmembrane helix</keyword>
<dbReference type="RefSeq" id="XP_022676635.1">
    <property type="nucleotide sequence ID" value="XM_022820143.1"/>
</dbReference>
<dbReference type="GeneID" id="34716778"/>
<feature type="signal peptide" evidence="3">
    <location>
        <begin position="1"/>
        <end position="31"/>
    </location>
</feature>
<dbReference type="VEuPathDB" id="FungiDB:KLMA_50166"/>
<protein>
    <submittedName>
        <fullName evidence="4">Spore membrane assembly protein 2</fullName>
    </submittedName>
</protein>
<reference evidence="4 5" key="1">
    <citation type="journal article" date="2015" name="Biotechnol. Biofuels">
        <title>Genetic basis of the highly efficient yeast Kluyveromyces marxianus: complete genome sequence and transcriptome analyses.</title>
        <authorList>
            <person name="Lertwattanasakul N."/>
            <person name="Kosaka T."/>
            <person name="Hosoyama A."/>
            <person name="Suzuki Y."/>
            <person name="Rodrussamee N."/>
            <person name="Matsutani M."/>
            <person name="Murata M."/>
            <person name="Fujimoto N."/>
            <person name="Suprayogi"/>
            <person name="Tsuchikane K."/>
            <person name="Limtong S."/>
            <person name="Fujita N."/>
            <person name="Yamada M."/>
        </authorList>
    </citation>
    <scope>NUCLEOTIDE SEQUENCE [LARGE SCALE GENOMIC DNA]</scope>
    <source>
        <strain evidence="5">DMKU3-1042 / BCC 29191 / NBRC 104275</strain>
    </source>
</reference>
<evidence type="ECO:0000313" key="4">
    <source>
        <dbReference type="EMBL" id="BAO40820.1"/>
    </source>
</evidence>
<evidence type="ECO:0000256" key="1">
    <source>
        <dbReference type="SAM" id="MobiDB-lite"/>
    </source>
</evidence>
<dbReference type="EMBL" id="AP012217">
    <property type="protein sequence ID" value="BAO40820.1"/>
    <property type="molecule type" value="Genomic_DNA"/>
</dbReference>
<evidence type="ECO:0000256" key="3">
    <source>
        <dbReference type="SAM" id="SignalP"/>
    </source>
</evidence>
<evidence type="ECO:0000256" key="2">
    <source>
        <dbReference type="SAM" id="Phobius"/>
    </source>
</evidence>
<dbReference type="AlphaFoldDB" id="W0TBQ9"/>
<dbReference type="OrthoDB" id="4073891at2759"/>
<dbReference type="Proteomes" id="UP000065495">
    <property type="component" value="Chromosome 5"/>
</dbReference>
<evidence type="ECO:0000313" key="5">
    <source>
        <dbReference type="Proteomes" id="UP000065495"/>
    </source>
</evidence>
<keyword evidence="2" id="KW-0812">Transmembrane</keyword>
<feature type="region of interest" description="Disordered" evidence="1">
    <location>
        <begin position="336"/>
        <end position="373"/>
    </location>
</feature>
<sequence length="386" mass="44469">MKFKYLSFIILTFFSLLIWFSHLSNFTCTSSANLPICMPQYIFHFKDDTPTSRVLFGTVKEFFSLLSFFTLDFNWDIDLNDLHEKYNQSDLINVFHPSNVYYVNAFGYCKEQTHDAKLDRYCMDNTNGLNIISVLVRDLGFQFGVLSENNVKITSDSFWIIYQTLVSSFNKFLEDDKRGNTLLKMITPNDPEEMEQLKTKLWIVNIYDTVNIILKWTVVTNCILASLCLMLLLFWIYMKIEHKKNQSPIKQLNWNVNSICIATRWISVSNVIITFLYILHILMLAFMINCFRYKRLQIIHASLGSGAWFHISRFFVELIFAILCFKWMRSEAAVTAETPTGSDPGSGSGSGSTPIDNDQEKETDDNYSVLNPASGVTAVDGYLSTV</sequence>
<feature type="chain" id="PRO_5004796950" evidence="3">
    <location>
        <begin position="32"/>
        <end position="386"/>
    </location>
</feature>
<dbReference type="KEGG" id="kmx:KLMA_50166"/>
<proteinExistence type="predicted"/>
<gene>
    <name evidence="4" type="primary">SMA2</name>
    <name evidence="4" type="ORF">KLMA_50166</name>
</gene>
<keyword evidence="2" id="KW-0472">Membrane</keyword>
<name>W0TBQ9_KLUMD</name>